<comment type="caution">
    <text evidence="3">The sequence shown here is derived from an EMBL/GenBank/DDBJ whole genome shotgun (WGS) entry which is preliminary data.</text>
</comment>
<keyword evidence="2" id="KW-0732">Signal</keyword>
<dbReference type="STRING" id="1384054.N790_03080"/>
<reference evidence="3 4" key="1">
    <citation type="submission" date="2013-09" db="EMBL/GenBank/DDBJ databases">
        <title>Genome sequencing of Arenimonas malthae.</title>
        <authorList>
            <person name="Chen F."/>
            <person name="Wang G."/>
        </authorList>
    </citation>
    <scope>NUCLEOTIDE SEQUENCE [LARGE SCALE GENOMIC DNA]</scope>
    <source>
        <strain evidence="3 4">CC-JY-1</strain>
    </source>
</reference>
<feature type="region of interest" description="Disordered" evidence="1">
    <location>
        <begin position="67"/>
        <end position="102"/>
    </location>
</feature>
<protein>
    <recommendedName>
        <fullName evidence="5">EF-hand domain-containing protein</fullName>
    </recommendedName>
</protein>
<proteinExistence type="predicted"/>
<dbReference type="PATRIC" id="fig|1384054.3.peg.2667"/>
<evidence type="ECO:0000313" key="3">
    <source>
        <dbReference type="EMBL" id="KFN41801.1"/>
    </source>
</evidence>
<dbReference type="EMBL" id="AVCH01000213">
    <property type="protein sequence ID" value="KFN41801.1"/>
    <property type="molecule type" value="Genomic_DNA"/>
</dbReference>
<keyword evidence="4" id="KW-1185">Reference proteome</keyword>
<feature type="chain" id="PRO_5001870450" description="EF-hand domain-containing protein" evidence="2">
    <location>
        <begin position="19"/>
        <end position="159"/>
    </location>
</feature>
<dbReference type="eggNOG" id="ENOG5030MMC">
    <property type="taxonomic scope" value="Bacteria"/>
</dbReference>
<accession>A0A091AR08</accession>
<evidence type="ECO:0000256" key="2">
    <source>
        <dbReference type="SAM" id="SignalP"/>
    </source>
</evidence>
<gene>
    <name evidence="3" type="ORF">N790_03080</name>
</gene>
<name>A0A091AR08_9GAMM</name>
<feature type="signal peptide" evidence="2">
    <location>
        <begin position="1"/>
        <end position="18"/>
    </location>
</feature>
<sequence>MIRKLLLAPLLFPALALAAGAPCETSSLAPLPDTVPAPEMLRAPAAASCLRVDALSFVERLRRPATPAPAAPAAARPAAATASNSGYVPKTQHDNTPWRFDMNQNGRRMTAEEFDAWMKAKGIRVATGKPATAADAPAPAAAAPATAKAGCQASATQAC</sequence>
<dbReference type="Proteomes" id="UP000029392">
    <property type="component" value="Unassembled WGS sequence"/>
</dbReference>
<dbReference type="RefSeq" id="WP_052385989.1">
    <property type="nucleotide sequence ID" value="NZ_AVCH01000213.1"/>
</dbReference>
<evidence type="ECO:0000256" key="1">
    <source>
        <dbReference type="SAM" id="MobiDB-lite"/>
    </source>
</evidence>
<evidence type="ECO:0000313" key="4">
    <source>
        <dbReference type="Proteomes" id="UP000029392"/>
    </source>
</evidence>
<evidence type="ECO:0008006" key="5">
    <source>
        <dbReference type="Google" id="ProtNLM"/>
    </source>
</evidence>
<dbReference type="AlphaFoldDB" id="A0A091AR08"/>
<organism evidence="3 4">
    <name type="scientific">Arenimonas malthae CC-JY-1</name>
    <dbReference type="NCBI Taxonomy" id="1384054"/>
    <lineage>
        <taxon>Bacteria</taxon>
        <taxon>Pseudomonadati</taxon>
        <taxon>Pseudomonadota</taxon>
        <taxon>Gammaproteobacteria</taxon>
        <taxon>Lysobacterales</taxon>
        <taxon>Lysobacteraceae</taxon>
        <taxon>Arenimonas</taxon>
    </lineage>
</organism>
<feature type="compositionally biased region" description="Low complexity" evidence="1">
    <location>
        <begin position="71"/>
        <end position="82"/>
    </location>
</feature>